<dbReference type="Pfam" id="PF00126">
    <property type="entry name" value="HTH_1"/>
    <property type="match status" value="1"/>
</dbReference>
<evidence type="ECO:0000313" key="6">
    <source>
        <dbReference type="EMBL" id="OSY40843.1"/>
    </source>
</evidence>
<dbReference type="PROSITE" id="PS50931">
    <property type="entry name" value="HTH_LYSR"/>
    <property type="match status" value="1"/>
</dbReference>
<dbReference type="GO" id="GO:0003677">
    <property type="term" value="F:DNA binding"/>
    <property type="evidence" value="ECO:0007669"/>
    <property type="project" value="UniProtKB-KW"/>
</dbReference>
<dbReference type="InterPro" id="IPR000847">
    <property type="entry name" value="LysR_HTH_N"/>
</dbReference>
<keyword evidence="2" id="KW-0805">Transcription regulation</keyword>
<dbReference type="Gene3D" id="3.40.190.10">
    <property type="entry name" value="Periplasmic binding protein-like II"/>
    <property type="match status" value="2"/>
</dbReference>
<evidence type="ECO:0000256" key="4">
    <source>
        <dbReference type="ARBA" id="ARBA00023163"/>
    </source>
</evidence>
<accession>A0A1Y2N055</accession>
<evidence type="ECO:0000313" key="7">
    <source>
        <dbReference type="Proteomes" id="UP000194360"/>
    </source>
</evidence>
<dbReference type="SUPFAM" id="SSF46785">
    <property type="entry name" value="Winged helix' DNA-binding domain"/>
    <property type="match status" value="1"/>
</dbReference>
<protein>
    <submittedName>
        <fullName evidence="6">Hca operon transcriptional activator</fullName>
    </submittedName>
</protein>
<dbReference type="Gene3D" id="1.10.10.10">
    <property type="entry name" value="Winged helix-like DNA-binding domain superfamily/Winged helix DNA-binding domain"/>
    <property type="match status" value="1"/>
</dbReference>
<comment type="similarity">
    <text evidence="1">Belongs to the LysR transcriptional regulatory family.</text>
</comment>
<dbReference type="STRING" id="2074.BG845_02602"/>
<dbReference type="EMBL" id="MIGB01000011">
    <property type="protein sequence ID" value="OSY40843.1"/>
    <property type="molecule type" value="Genomic_DNA"/>
</dbReference>
<comment type="caution">
    <text evidence="6">The sequence shown here is derived from an EMBL/GenBank/DDBJ whole genome shotgun (WGS) entry which is preliminary data.</text>
</comment>
<organism evidence="6 7">
    <name type="scientific">Pseudonocardia autotrophica</name>
    <name type="common">Amycolata autotrophica</name>
    <name type="synonym">Nocardia autotrophica</name>
    <dbReference type="NCBI Taxonomy" id="2074"/>
    <lineage>
        <taxon>Bacteria</taxon>
        <taxon>Bacillati</taxon>
        <taxon>Actinomycetota</taxon>
        <taxon>Actinomycetes</taxon>
        <taxon>Pseudonocardiales</taxon>
        <taxon>Pseudonocardiaceae</taxon>
        <taxon>Pseudonocardia</taxon>
    </lineage>
</organism>
<keyword evidence="4" id="KW-0804">Transcription</keyword>
<dbReference type="InterPro" id="IPR036390">
    <property type="entry name" value="WH_DNA-bd_sf"/>
</dbReference>
<dbReference type="GO" id="GO:0003700">
    <property type="term" value="F:DNA-binding transcription factor activity"/>
    <property type="evidence" value="ECO:0007669"/>
    <property type="project" value="InterPro"/>
</dbReference>
<dbReference type="Pfam" id="PF03466">
    <property type="entry name" value="LysR_substrate"/>
    <property type="match status" value="1"/>
</dbReference>
<dbReference type="PANTHER" id="PTHR30346">
    <property type="entry name" value="TRANSCRIPTIONAL DUAL REGULATOR HCAR-RELATED"/>
    <property type="match status" value="1"/>
</dbReference>
<proteinExistence type="inferred from homology"/>
<evidence type="ECO:0000259" key="5">
    <source>
        <dbReference type="PROSITE" id="PS50931"/>
    </source>
</evidence>
<gene>
    <name evidence="6" type="primary">hcaR_5</name>
    <name evidence="6" type="ORF">BG845_02602</name>
</gene>
<dbReference type="GO" id="GO:0032993">
    <property type="term" value="C:protein-DNA complex"/>
    <property type="evidence" value="ECO:0007669"/>
    <property type="project" value="TreeGrafter"/>
</dbReference>
<evidence type="ECO:0000256" key="2">
    <source>
        <dbReference type="ARBA" id="ARBA00023015"/>
    </source>
</evidence>
<dbReference type="RefSeq" id="WP_085912846.1">
    <property type="nucleotide sequence ID" value="NZ_AP018920.1"/>
</dbReference>
<dbReference type="AlphaFoldDB" id="A0A1Y2N055"/>
<dbReference type="SUPFAM" id="SSF53850">
    <property type="entry name" value="Periplasmic binding protein-like II"/>
    <property type="match status" value="1"/>
</dbReference>
<dbReference type="Proteomes" id="UP000194360">
    <property type="component" value="Unassembled WGS sequence"/>
</dbReference>
<keyword evidence="3" id="KW-0238">DNA-binding</keyword>
<dbReference type="InterPro" id="IPR036388">
    <property type="entry name" value="WH-like_DNA-bd_sf"/>
</dbReference>
<sequence length="293" mass="31836">MDVRSLRYAVTLADELHFGRAAAAHYISPQPFGRRIRELERAIGARLFDRTSRRVDLTPAGERFLPRARAVLADLDALTERLADPRDGSELRVGVVGYGLAERWPATRSLLARSYPWLTLRFVELDWSTQYDAVRTGEVDVAIVHHLGEDDDLAVEELATSARHVVVPVDSELADAEKLQESDLADRSWITPVGHPGLAAWTGPGEVDRRVVVRSPANVAAAVAATGRLALHAETASRFFPHSGVRYVPTGGPDGVAALAWCRRTRTAAVEAFRSAAHGSAAIGALGDGIRDR</sequence>
<dbReference type="FunFam" id="1.10.10.10:FF:000001">
    <property type="entry name" value="LysR family transcriptional regulator"/>
    <property type="match status" value="1"/>
</dbReference>
<evidence type="ECO:0000256" key="3">
    <source>
        <dbReference type="ARBA" id="ARBA00023125"/>
    </source>
</evidence>
<dbReference type="PANTHER" id="PTHR30346:SF0">
    <property type="entry name" value="HCA OPERON TRANSCRIPTIONAL ACTIVATOR HCAR"/>
    <property type="match status" value="1"/>
</dbReference>
<reference evidence="6 7" key="1">
    <citation type="submission" date="2016-09" db="EMBL/GenBank/DDBJ databases">
        <title>Pseudonocardia autotrophica DSM535, a candidate organism with high potential of specific P450 cytochromes.</title>
        <authorList>
            <person name="Grumaz C."/>
            <person name="Vainshtein Y."/>
            <person name="Kirstahler P."/>
            <person name="Sohn K."/>
        </authorList>
    </citation>
    <scope>NUCLEOTIDE SEQUENCE [LARGE SCALE GENOMIC DNA]</scope>
    <source>
        <strain evidence="6 7">DSM 535</strain>
    </source>
</reference>
<evidence type="ECO:0000256" key="1">
    <source>
        <dbReference type="ARBA" id="ARBA00009437"/>
    </source>
</evidence>
<dbReference type="OrthoDB" id="79118at2"/>
<dbReference type="InterPro" id="IPR005119">
    <property type="entry name" value="LysR_subst-bd"/>
</dbReference>
<name>A0A1Y2N055_PSEAH</name>
<keyword evidence="7" id="KW-1185">Reference proteome</keyword>
<feature type="domain" description="HTH lysR-type" evidence="5">
    <location>
        <begin position="1"/>
        <end position="58"/>
    </location>
</feature>